<dbReference type="EMBL" id="JAFFZN010000011">
    <property type="protein sequence ID" value="MBO8186618.1"/>
    <property type="molecule type" value="Genomic_DNA"/>
</dbReference>
<protein>
    <recommendedName>
        <fullName evidence="3">Aminoglycoside phosphotransferase family protein</fullName>
    </recommendedName>
</protein>
<comment type="caution">
    <text evidence="1">The sequence shown here is derived from an EMBL/GenBank/DDBJ whole genome shotgun (WGS) entry which is preliminary data.</text>
</comment>
<accession>A0ABS3WU43</accession>
<organism evidence="1 2">
    <name type="scientific">Streptomyces spirodelae</name>
    <dbReference type="NCBI Taxonomy" id="2812904"/>
    <lineage>
        <taxon>Bacteria</taxon>
        <taxon>Bacillati</taxon>
        <taxon>Actinomycetota</taxon>
        <taxon>Actinomycetes</taxon>
        <taxon>Kitasatosporales</taxon>
        <taxon>Streptomycetaceae</taxon>
        <taxon>Streptomyces</taxon>
    </lineage>
</organism>
<name>A0ABS3WU43_9ACTN</name>
<gene>
    <name evidence="1" type="ORF">JW592_14280</name>
</gene>
<evidence type="ECO:0000313" key="2">
    <source>
        <dbReference type="Proteomes" id="UP001518976"/>
    </source>
</evidence>
<keyword evidence="2" id="KW-1185">Reference proteome</keyword>
<evidence type="ECO:0000313" key="1">
    <source>
        <dbReference type="EMBL" id="MBO8186618.1"/>
    </source>
</evidence>
<dbReference type="Proteomes" id="UP001518976">
    <property type="component" value="Unassembled WGS sequence"/>
</dbReference>
<sequence>MTERGRSVRKIREAERAREALRVALRHAGIQLPVMDVRPQMRTDDTGYALVRLGDCAAPVARELAAVIEKGAAR</sequence>
<evidence type="ECO:0008006" key="3">
    <source>
        <dbReference type="Google" id="ProtNLM"/>
    </source>
</evidence>
<proteinExistence type="predicted"/>
<reference evidence="1 2" key="1">
    <citation type="submission" date="2021-02" db="EMBL/GenBank/DDBJ databases">
        <title>Streptomyces spirodelae sp. nov., isolated from duckweed.</title>
        <authorList>
            <person name="Saimee Y."/>
            <person name="Duangmal K."/>
        </authorList>
    </citation>
    <scope>NUCLEOTIDE SEQUENCE [LARGE SCALE GENOMIC DNA]</scope>
    <source>
        <strain evidence="1 2">DW4-2</strain>
    </source>
</reference>